<evidence type="ECO:0000313" key="1">
    <source>
        <dbReference type="EMBL" id="BBH91135.1"/>
    </source>
</evidence>
<reference evidence="1" key="1">
    <citation type="submission" date="2018-12" db="EMBL/GenBank/DDBJ databases">
        <title>Novel natural products biosynthetic potential of the class Ktedonobacteria.</title>
        <authorList>
            <person name="Zheng Y."/>
            <person name="Saitou A."/>
            <person name="Wang C.M."/>
            <person name="Toyoda A."/>
            <person name="Minakuchi Y."/>
            <person name="Sekiguchi Y."/>
            <person name="Ueda K."/>
            <person name="Takano H."/>
            <person name="Sakai Y."/>
            <person name="Yokota A."/>
            <person name="Yabe S."/>
        </authorList>
    </citation>
    <scope>NUCLEOTIDE SEQUENCE</scope>
    <source>
        <strain evidence="1">COM3</strain>
    </source>
</reference>
<organism evidence="1">
    <name type="scientific">Thermosporothrix sp. COM3</name>
    <dbReference type="NCBI Taxonomy" id="2490863"/>
    <lineage>
        <taxon>Bacteria</taxon>
        <taxon>Bacillati</taxon>
        <taxon>Chloroflexota</taxon>
        <taxon>Ktedonobacteria</taxon>
        <taxon>Ktedonobacterales</taxon>
        <taxon>Thermosporotrichaceae</taxon>
        <taxon>Thermosporothrix</taxon>
    </lineage>
</organism>
<sequence length="73" mass="8036">MQKGGFLYTLEYISSGLDILTFPLNGAIFFGTTQQINTGALHTPYLLQAEALLDLQARKEKDCTSASWHGSQN</sequence>
<accession>A0A455SYE4</accession>
<proteinExistence type="predicted"/>
<dbReference type="EMBL" id="AP019376">
    <property type="protein sequence ID" value="BBH91135.1"/>
    <property type="molecule type" value="Genomic_DNA"/>
</dbReference>
<protein>
    <submittedName>
        <fullName evidence="1">Uncharacterized protein</fullName>
    </submittedName>
</protein>
<dbReference type="AlphaFoldDB" id="A0A455SYE4"/>
<gene>
    <name evidence="1" type="ORF">KTC_58860</name>
</gene>
<name>A0A455SYE4_9CHLR</name>